<feature type="domain" description="Tudor" evidence="2">
    <location>
        <begin position="1852"/>
        <end position="1910"/>
    </location>
</feature>
<feature type="compositionally biased region" description="Basic and acidic residues" evidence="1">
    <location>
        <begin position="2143"/>
        <end position="2158"/>
    </location>
</feature>
<dbReference type="PANTHER" id="PTHR22948">
    <property type="entry name" value="TUDOR DOMAIN CONTAINING PROTEIN"/>
    <property type="match status" value="1"/>
</dbReference>
<feature type="compositionally biased region" description="Basic and acidic residues" evidence="1">
    <location>
        <begin position="2333"/>
        <end position="2359"/>
    </location>
</feature>
<evidence type="ECO:0000256" key="1">
    <source>
        <dbReference type="SAM" id="MobiDB-lite"/>
    </source>
</evidence>
<proteinExistence type="predicted"/>
<feature type="compositionally biased region" description="Basic and acidic residues" evidence="1">
    <location>
        <begin position="2195"/>
        <end position="2205"/>
    </location>
</feature>
<feature type="domain" description="Tudor" evidence="2">
    <location>
        <begin position="314"/>
        <end position="372"/>
    </location>
</feature>
<dbReference type="PROSITE" id="PS50304">
    <property type="entry name" value="TUDOR"/>
    <property type="match status" value="8"/>
</dbReference>
<feature type="compositionally biased region" description="Basic and acidic residues" evidence="1">
    <location>
        <begin position="688"/>
        <end position="711"/>
    </location>
</feature>
<dbReference type="InterPro" id="IPR002999">
    <property type="entry name" value="Tudor"/>
</dbReference>
<sequence>METSGNNTMYITYVEKHGAFLKIWGQIDKACPITIENYLADLKPQFDQGHYTLSSPTIQVGLMCCAKYRDDLYYRARVTNISALCQNFVEVHFVDYGNKDILPISSLRSGVELSYVLVTIPVQARDFILANVTHVGASWESRTIAAISEEIRYMNLQFTVVQQINPYLTIIKLFKSGEDYALSLFNRGFVLCMSSATQNMILQSINSTPAHLIHPPISHQSPPSITTPPLPPGLQTHQMALPVASPPQPSLQSTATLLTYKGHTINPGTEHNVYVSYVSDGPCHFSVQLQKLEENLAKLMRELNRMELEPLEEHPLPGTVCLAKCVEDDNICRAVITSMSNDEAKVFYVDFGNTEVVANERLFQIPLKFVVMKVMSTRYSLAGLENTTVTLEMKCAFKEFVSDKLLMMHSLAPPAKYALPLCILWDNNKNNALDVMKKIALLAYPEVISITRGFCQEVIVSYVYSCSHFYVQLKSKEEELRKLMEELQIVCPNAQTMNLSLVKEGLPCCALFDTDGQWYRGEIISNEGDTVKVRYVDYGNEELVQVSNLRVPMGDIVTALRPQALECCLNGYQNMTDDVERDTILEELILEKEFTMRVIEMQSSRALVDLIDNARYNVGSLLLERLALAHSQASPLLIQDSYQIEQRKRQSPNAVNNKYERKNSRDTINEDEPDRGISRKNLNNQRNNDSRNREMFRQDSNKIESKNKQDDWNNGESSPDYNKKQESWRQDRPPRREKNESGGGWNAKSDEWNGTTEDRWGNNKRQDSWRQSKPRRDENVQSDEWNSTKQERPQWGNNTKQESWRQERSPRGKRDETNSDRGATNDEWGDATQDRSDWGNKKQDSWQQDKPRRRDRDDGSDGGSDRFKNDGFKKEWRGGGGGDRDFNKNKRDSYKKEGWGDNTDNSERGGGRNYNQGRKNNFKQDSWGDNASDVTQKSPNEKEGSGNWEGRKRNDFGKPYKSEWKSEKIMKKVEDPADSTAVYSHSEVSGKCEEVVISWFRDPSYFYCQLKQSQEEFRKLVEDIQLWYCKIGNESLPVGTAAIAQYSDDKVLYRAYISEMRGSQYYVYFVDFGNFALADKVWPIEKKFMTLPGQALYCSLNGLMSIEENGVWPESSSFASYFDKESFMCTFVSSENNGHYVELVHDNQSISETLVQAGLAKYVESEIFDPSILCGQQIHVTLDDIQGLDSFNVTLPNGVQVVCTLHNLQNATETFEDTLKQYLGFIVIMYVDNVLEEKTEVTLYDISGVKINIIEPDEEAFPSVEVLCPLPVLSSTVCGWVSFVVANEKKLFIQPTEHSETVTNLLDTLFNHYDTTTLEEPLKPEVGQYYAVHSTDGNWYRGAVLSVEDDNATLLYIDYGNSETVSNSELRDLTQEFKELHMLALEVTSANIDESFVEQEVTATVWYGESCWEAEIQKASDTTEIVAVVAETENVESVVQDVETNEAQLDQVSQPVEEPNALGVPVCLSHADSPNEFYLQLYEAVETIENLQATLQEEVEGYADLENPGAGILCAAQYSVDQQWYRAQILDADGEITSIRFVDYGNTDAITTHIKTLPPDMLALEQYARRCSLLIKPIDEEEWNTTGCERFEALTQTEMLSVEIIHQDEKTTYVQLYADGQDVAEILLQEGLAVKLELEVESSCTGYISNLNSPSEFWIQLENSVADLEWIAEQLMSATNFPELEDLTPGSLCAALYTDDEMWYRARILSNTIAGIEVLFIDYGNSCTCIGLRQLPEDLIMLAPLAQKCSLQKPPGILQWSSQATDEFKNISADGVTVFNIDKLSTGETLIVRLLLNSEDVSEKLLPITESAYITHVDSTHAFWLQKVADGSKSDEIAENLANASEFPMCETVEVGDIVAALQVDDGMWYRAQILNINENEYEVLFIDYGNTSVTSDIRTLSDNLKHSPLATKHKMEALPGFRWMDDEATEKLVEISNESSTVFEAEFANENVVRLYLDGYDIRSLMDTVCISSVQSSPKKGVAASTIDASKIVRNLENYESANMQKDAVELMECDILNSKIENVDNSEEPENLEIDTENESSKTLVRRSSTPFSERIVPGSISRGDLTEMDDEDNIKGAGSPESRSSTPECDKTVLREESPKLSDNDSTLTLEENSSSKESPKLSDNDSTPEKVCPTLEENSSSKESPKLKDNDSTPEKVCPTLEENSSSKESPKLSDNDSTPEKVCPTLKENSSGKDSPKLSDNDSTPEKVCPTLEENSSSKDSPKLSDNDSTPEKACPAVEENSSSTTVFPEQPAITESNDIVPIVSSTSDEQLANTDEISSSTLDENTAPKYDDETKSDNKDSIENNKIDSTEFEIDTNKENASGDIASKIDRVDNEDKVLPSEKREDRDESIDKLDCIDISKSGDAELNS</sequence>
<feature type="domain" description="Tudor" evidence="2">
    <location>
        <begin position="1507"/>
        <end position="1565"/>
    </location>
</feature>
<feature type="domain" description="Tudor" evidence="2">
    <location>
        <begin position="1686"/>
        <end position="1744"/>
    </location>
</feature>
<feature type="compositionally biased region" description="Basic and acidic residues" evidence="1">
    <location>
        <begin position="2295"/>
        <end position="2315"/>
    </location>
</feature>
<feature type="compositionally biased region" description="Polar residues" evidence="1">
    <location>
        <begin position="2043"/>
        <end position="2054"/>
    </location>
</feature>
<dbReference type="Proteomes" id="UP001329430">
    <property type="component" value="Chromosome 3"/>
</dbReference>
<feature type="compositionally biased region" description="Polar residues" evidence="1">
    <location>
        <begin position="2245"/>
        <end position="2290"/>
    </location>
</feature>
<keyword evidence="4" id="KW-1185">Reference proteome</keyword>
<dbReference type="InterPro" id="IPR050621">
    <property type="entry name" value="Tudor_domain_containing"/>
</dbReference>
<feature type="compositionally biased region" description="Basic and acidic residues" evidence="1">
    <location>
        <begin position="2091"/>
        <end position="2106"/>
    </location>
</feature>
<evidence type="ECO:0000313" key="3">
    <source>
        <dbReference type="EMBL" id="KAK5646934.1"/>
    </source>
</evidence>
<feature type="domain" description="Tudor" evidence="2">
    <location>
        <begin position="1323"/>
        <end position="1380"/>
    </location>
</feature>
<feature type="region of interest" description="Disordered" evidence="1">
    <location>
        <begin position="2023"/>
        <end position="2359"/>
    </location>
</feature>
<evidence type="ECO:0000313" key="4">
    <source>
        <dbReference type="Proteomes" id="UP001329430"/>
    </source>
</evidence>
<feature type="compositionally biased region" description="Basic and acidic residues" evidence="1">
    <location>
        <begin position="939"/>
        <end position="956"/>
    </location>
</feature>
<dbReference type="FunFam" id="2.30.30.140:FF:000018">
    <property type="entry name" value="Serine/threonine-protein kinase 31"/>
    <property type="match status" value="1"/>
</dbReference>
<dbReference type="GO" id="GO:0005737">
    <property type="term" value="C:cytoplasm"/>
    <property type="evidence" value="ECO:0007669"/>
    <property type="project" value="UniProtKB-ARBA"/>
</dbReference>
<dbReference type="PANTHER" id="PTHR22948:SF76">
    <property type="entry name" value="FI20010P1-RELATED"/>
    <property type="match status" value="1"/>
</dbReference>
<dbReference type="Pfam" id="PF00567">
    <property type="entry name" value="TUDOR"/>
    <property type="match status" value="8"/>
</dbReference>
<evidence type="ECO:0000259" key="2">
    <source>
        <dbReference type="PROSITE" id="PS50304"/>
    </source>
</evidence>
<feature type="compositionally biased region" description="Basic and acidic residues" evidence="1">
    <location>
        <begin position="2221"/>
        <end position="2231"/>
    </location>
</feature>
<feature type="compositionally biased region" description="Basic and acidic residues" evidence="1">
    <location>
        <begin position="2169"/>
        <end position="2179"/>
    </location>
</feature>
<feature type="region of interest" description="Disordered" evidence="1">
    <location>
        <begin position="645"/>
        <end position="956"/>
    </location>
</feature>
<feature type="domain" description="Tudor" evidence="2">
    <location>
        <begin position="57"/>
        <end position="117"/>
    </location>
</feature>
<feature type="compositionally biased region" description="Polar residues" evidence="1">
    <location>
        <begin position="913"/>
        <end position="938"/>
    </location>
</feature>
<protein>
    <recommendedName>
        <fullName evidence="2">Tudor domain-containing protein</fullName>
    </recommendedName>
</protein>
<dbReference type="SUPFAM" id="SSF63748">
    <property type="entry name" value="Tudor/PWWP/MBT"/>
    <property type="match status" value="8"/>
</dbReference>
<comment type="caution">
    <text evidence="3">The sequence shown here is derived from an EMBL/GenBank/DDBJ whole genome shotgun (WGS) entry which is preliminary data.</text>
</comment>
<gene>
    <name evidence="3" type="ORF">RI129_005398</name>
</gene>
<feature type="compositionally biased region" description="Basic and acidic residues" evidence="1">
    <location>
        <begin position="721"/>
        <end position="740"/>
    </location>
</feature>
<dbReference type="EMBL" id="JAVRBK010000003">
    <property type="protein sequence ID" value="KAK5646934.1"/>
    <property type="molecule type" value="Genomic_DNA"/>
</dbReference>
<dbReference type="Gene3D" id="2.40.50.90">
    <property type="match status" value="6"/>
</dbReference>
<feature type="compositionally biased region" description="Acidic residues" evidence="1">
    <location>
        <begin position="2026"/>
        <end position="2040"/>
    </location>
</feature>
<feature type="compositionally biased region" description="Basic and acidic residues" evidence="1">
    <location>
        <begin position="832"/>
        <end position="910"/>
    </location>
</feature>
<feature type="compositionally biased region" description="Basic and acidic residues" evidence="1">
    <location>
        <begin position="658"/>
        <end position="668"/>
    </location>
</feature>
<accession>A0AAN7VMM7</accession>
<dbReference type="Gene3D" id="2.30.30.140">
    <property type="match status" value="8"/>
</dbReference>
<feature type="compositionally biased region" description="Polar residues" evidence="1">
    <location>
        <begin position="2107"/>
        <end position="2116"/>
    </location>
</feature>
<reference evidence="3 4" key="1">
    <citation type="journal article" date="2024" name="Insects">
        <title>An Improved Chromosome-Level Genome Assembly of the Firefly Pyrocoelia pectoralis.</title>
        <authorList>
            <person name="Fu X."/>
            <person name="Meyer-Rochow V.B."/>
            <person name="Ballantyne L."/>
            <person name="Zhu X."/>
        </authorList>
    </citation>
    <scope>NUCLEOTIDE SEQUENCE [LARGE SCALE GENOMIC DNA]</scope>
    <source>
        <strain evidence="3">XCY_ONT2</strain>
    </source>
</reference>
<feature type="compositionally biased region" description="Basic and acidic residues" evidence="1">
    <location>
        <begin position="802"/>
        <end position="819"/>
    </location>
</feature>
<organism evidence="3 4">
    <name type="scientific">Pyrocoelia pectoralis</name>
    <dbReference type="NCBI Taxonomy" id="417401"/>
    <lineage>
        <taxon>Eukaryota</taxon>
        <taxon>Metazoa</taxon>
        <taxon>Ecdysozoa</taxon>
        <taxon>Arthropoda</taxon>
        <taxon>Hexapoda</taxon>
        <taxon>Insecta</taxon>
        <taxon>Pterygota</taxon>
        <taxon>Neoptera</taxon>
        <taxon>Endopterygota</taxon>
        <taxon>Coleoptera</taxon>
        <taxon>Polyphaga</taxon>
        <taxon>Elateriformia</taxon>
        <taxon>Elateroidea</taxon>
        <taxon>Lampyridae</taxon>
        <taxon>Lampyrinae</taxon>
        <taxon>Pyrocoelia</taxon>
    </lineage>
</organism>
<dbReference type="CDD" id="cd20379">
    <property type="entry name" value="Tudor_dTUD-like"/>
    <property type="match status" value="3"/>
</dbReference>
<feature type="compositionally biased region" description="Basic and acidic residues" evidence="1">
    <location>
        <begin position="748"/>
        <end position="779"/>
    </location>
</feature>
<name>A0AAN7VMM7_9COLE</name>
<feature type="compositionally biased region" description="Basic and acidic residues" evidence="1">
    <location>
        <begin position="2117"/>
        <end position="2127"/>
    </location>
</feature>
<dbReference type="InterPro" id="IPR035437">
    <property type="entry name" value="SNase_OB-fold_sf"/>
</dbReference>
<feature type="domain" description="Tudor" evidence="2">
    <location>
        <begin position="501"/>
        <end position="559"/>
    </location>
</feature>
<feature type="domain" description="Tudor" evidence="2">
    <location>
        <begin position="1035"/>
        <end position="1093"/>
    </location>
</feature>
<dbReference type="SMART" id="SM00333">
    <property type="entry name" value="TUDOR"/>
    <property type="match status" value="8"/>
</dbReference>